<dbReference type="Pfam" id="PF26215">
    <property type="entry name" value="HTH_animal"/>
    <property type="match status" value="1"/>
</dbReference>
<dbReference type="PANTHER" id="PTHR21301:SF11">
    <property type="entry name" value="GIY-YIG DOMAIN-CONTAINING PROTEIN"/>
    <property type="match status" value="1"/>
</dbReference>
<feature type="non-terminal residue" evidence="2">
    <location>
        <position position="178"/>
    </location>
</feature>
<dbReference type="Proteomes" id="UP001159427">
    <property type="component" value="Unassembled WGS sequence"/>
</dbReference>
<gene>
    <name evidence="2" type="ORF">PEVE_00040677</name>
</gene>
<keyword evidence="3" id="KW-1185">Reference proteome</keyword>
<name>A0ABN8LLE5_9CNID</name>
<feature type="domain" description="Helix-turn-helix" evidence="1">
    <location>
        <begin position="119"/>
        <end position="175"/>
    </location>
</feature>
<sequence length="178" mass="20356">MGSPVSPILANFFMEWLEQQAIATAPIDRKPKLWKRYVDDILEIIKRGKVEALTGHLNGVDKTNSIKFTHEPEKNGQGPKPWLNLTTGKALVGLRTTGPRREDGSIKPLVYRKATHTDQYLSFQSHHPLQHTLAVIRTLLERSDSIVTEEDRKQEEEHIRTALHTCGYLDWAIKKVKE</sequence>
<reference evidence="2 3" key="1">
    <citation type="submission" date="2022-05" db="EMBL/GenBank/DDBJ databases">
        <authorList>
            <consortium name="Genoscope - CEA"/>
            <person name="William W."/>
        </authorList>
    </citation>
    <scope>NUCLEOTIDE SEQUENCE [LARGE SCALE GENOMIC DNA]</scope>
</reference>
<dbReference type="EMBL" id="CALNXI010000075">
    <property type="protein sequence ID" value="CAH3017961.1"/>
    <property type="molecule type" value="Genomic_DNA"/>
</dbReference>
<evidence type="ECO:0000313" key="3">
    <source>
        <dbReference type="Proteomes" id="UP001159427"/>
    </source>
</evidence>
<dbReference type="PANTHER" id="PTHR21301">
    <property type="entry name" value="REVERSE TRANSCRIPTASE"/>
    <property type="match status" value="1"/>
</dbReference>
<comment type="caution">
    <text evidence="2">The sequence shown here is derived from an EMBL/GenBank/DDBJ whole genome shotgun (WGS) entry which is preliminary data.</text>
</comment>
<protein>
    <recommendedName>
        <fullName evidence="1">Helix-turn-helix domain-containing protein</fullName>
    </recommendedName>
</protein>
<evidence type="ECO:0000313" key="2">
    <source>
        <dbReference type="EMBL" id="CAH3017961.1"/>
    </source>
</evidence>
<proteinExistence type="predicted"/>
<accession>A0ABN8LLE5</accession>
<evidence type="ECO:0000259" key="1">
    <source>
        <dbReference type="Pfam" id="PF26215"/>
    </source>
</evidence>
<dbReference type="InterPro" id="IPR058912">
    <property type="entry name" value="HTH_animal"/>
</dbReference>
<organism evidence="2 3">
    <name type="scientific">Porites evermanni</name>
    <dbReference type="NCBI Taxonomy" id="104178"/>
    <lineage>
        <taxon>Eukaryota</taxon>
        <taxon>Metazoa</taxon>
        <taxon>Cnidaria</taxon>
        <taxon>Anthozoa</taxon>
        <taxon>Hexacorallia</taxon>
        <taxon>Scleractinia</taxon>
        <taxon>Fungiina</taxon>
        <taxon>Poritidae</taxon>
        <taxon>Porites</taxon>
    </lineage>
</organism>